<reference evidence="1" key="1">
    <citation type="submission" date="2016-08" db="EMBL/GenBank/DDBJ databases">
        <title>Complete genome of Cloacibacillus porcorum.</title>
        <authorList>
            <person name="Looft T."/>
            <person name="Bayles D.O."/>
            <person name="Alt D.P."/>
        </authorList>
    </citation>
    <scope>NUCLEOTIDE SEQUENCE [LARGE SCALE GENOMIC DNA]</scope>
    <source>
        <strain evidence="1">CL-84</strain>
    </source>
</reference>
<dbReference type="GeneID" id="83057284"/>
<evidence type="ECO:0000313" key="2">
    <source>
        <dbReference type="Proteomes" id="UP000093044"/>
    </source>
</evidence>
<gene>
    <name evidence="1" type="ORF">BED41_05370</name>
</gene>
<protein>
    <submittedName>
        <fullName evidence="1">Uncharacterized protein</fullName>
    </submittedName>
</protein>
<dbReference type="InterPro" id="IPR010387">
    <property type="entry name" value="QueT"/>
</dbReference>
<dbReference type="KEGG" id="cpor:BED41_05370"/>
<sequence>MENKRFFTTHRIALSALIAALYTGITFVLAPISFGPVQFRVSEALTLLPFCLPEAVPGLFIGCLVSNMLGGFGLTDIVLGSAATLAAAWMTAKMPNVWLAALPPVVVNAVVVGAYIAVLSATPMLLSMLYIGVSQAVICYAIGIPLILYIKRSKILEKYR</sequence>
<dbReference type="Proteomes" id="UP000093044">
    <property type="component" value="Chromosome"/>
</dbReference>
<dbReference type="PANTHER" id="PTHR40044">
    <property type="entry name" value="INTEGRAL MEMBRANE PROTEIN-RELATED"/>
    <property type="match status" value="1"/>
</dbReference>
<dbReference type="PANTHER" id="PTHR40044:SF1">
    <property type="entry name" value="INTEGRAL MEMBRANE PROTEIN"/>
    <property type="match status" value="1"/>
</dbReference>
<name>A0A1B2I3L1_9BACT</name>
<dbReference type="OrthoDB" id="9786793at2"/>
<evidence type="ECO:0000313" key="1">
    <source>
        <dbReference type="EMBL" id="ANZ44571.1"/>
    </source>
</evidence>
<dbReference type="STRING" id="1197717.BED41_05370"/>
<keyword evidence="2" id="KW-1185">Reference proteome</keyword>
<accession>A0A1B2I3L1</accession>
<proteinExistence type="predicted"/>
<dbReference type="AlphaFoldDB" id="A0A1B2I3L1"/>
<dbReference type="Pfam" id="PF06177">
    <property type="entry name" value="QueT"/>
    <property type="match status" value="1"/>
</dbReference>
<dbReference type="EMBL" id="CP016757">
    <property type="protein sequence ID" value="ANZ44571.1"/>
    <property type="molecule type" value="Genomic_DNA"/>
</dbReference>
<dbReference type="PIRSF" id="PIRSF031501">
    <property type="entry name" value="QueT"/>
    <property type="match status" value="1"/>
</dbReference>
<dbReference type="RefSeq" id="WP_066743839.1">
    <property type="nucleotide sequence ID" value="NZ_CALCLR010000084.1"/>
</dbReference>
<organism evidence="1 2">
    <name type="scientific">Cloacibacillus porcorum</name>
    <dbReference type="NCBI Taxonomy" id="1197717"/>
    <lineage>
        <taxon>Bacteria</taxon>
        <taxon>Thermotogati</taxon>
        <taxon>Synergistota</taxon>
        <taxon>Synergistia</taxon>
        <taxon>Synergistales</taxon>
        <taxon>Synergistaceae</taxon>
        <taxon>Cloacibacillus</taxon>
    </lineage>
</organism>